<evidence type="ECO:0000313" key="2">
    <source>
        <dbReference type="EMBL" id="KAH7373018.1"/>
    </source>
</evidence>
<dbReference type="OMA" id="WLCNTIA"/>
<dbReference type="AlphaFoldDB" id="A0A8T2STA7"/>
<dbReference type="PANTHER" id="PTHR37766">
    <property type="entry name" value="OS01G0897100 PROTEIN"/>
    <property type="match status" value="1"/>
</dbReference>
<evidence type="ECO:0000313" key="3">
    <source>
        <dbReference type="Proteomes" id="UP000825935"/>
    </source>
</evidence>
<gene>
    <name evidence="2" type="ORF">KP509_17G033400</name>
</gene>
<sequence>MEPICLHLNCISGSDGANDGGAKKEEVASRLESVLWGILGSEGRSEVRMCLCKDLGTLRDVPRELQASIFLSLIWPAQSTADELLCRQVLQVACERQPRLVMHLFDRDSKLIRNFFSGHPKRILDWFENFQFLEKKKKELGAQALAQFAFVHREKFWKELEWKGSHGQAPATLASKPHYFLDLDVLKTVENFLDGVPEFWSSDELWGSLREGDILALDVDFFVRRLFQRMQNRSSSVWKMLEQFFLGEDFSLLCQRLLSFMDDQKLLQLVNKLSEGLMQSSAQMVRKTGKNGSWLVKALAVGAECPSLECAMLCNAFVAHPRQLLRVVQDGEIAEDSDSFKSLLMEMTSYARLRHQPFWRGHLHWNKWELIKVLALESWAIYVLVSKDYMSITMLEDLLSANSIQFENSLLKRRQRGKKVHKGRKKRKKKRRKSPDLSSDEGQISDQILDDSVDYSCVSSSGPWYLSLDNYKMGLEQDELPEQLSAFAFAEWLNHVM</sequence>
<dbReference type="Proteomes" id="UP000825935">
    <property type="component" value="Chromosome 17"/>
</dbReference>
<organism evidence="2 3">
    <name type="scientific">Ceratopteris richardii</name>
    <name type="common">Triangle waterfern</name>
    <dbReference type="NCBI Taxonomy" id="49495"/>
    <lineage>
        <taxon>Eukaryota</taxon>
        <taxon>Viridiplantae</taxon>
        <taxon>Streptophyta</taxon>
        <taxon>Embryophyta</taxon>
        <taxon>Tracheophyta</taxon>
        <taxon>Polypodiopsida</taxon>
        <taxon>Polypodiidae</taxon>
        <taxon>Polypodiales</taxon>
        <taxon>Pteridineae</taxon>
        <taxon>Pteridaceae</taxon>
        <taxon>Parkerioideae</taxon>
        <taxon>Ceratopteris</taxon>
    </lineage>
</organism>
<dbReference type="PANTHER" id="PTHR37766:SF1">
    <property type="entry name" value="OS01G0897100 PROTEIN"/>
    <property type="match status" value="1"/>
</dbReference>
<dbReference type="EMBL" id="CM035422">
    <property type="protein sequence ID" value="KAH7373015.1"/>
    <property type="molecule type" value="Genomic_DNA"/>
</dbReference>
<proteinExistence type="predicted"/>
<accession>A0A8T2STA7</accession>
<keyword evidence="3" id="KW-1185">Reference proteome</keyword>
<reference evidence="2" key="1">
    <citation type="submission" date="2021-08" db="EMBL/GenBank/DDBJ databases">
        <title>WGS assembly of Ceratopteris richardii.</title>
        <authorList>
            <person name="Marchant D.B."/>
            <person name="Chen G."/>
            <person name="Jenkins J."/>
            <person name="Shu S."/>
            <person name="Leebens-Mack J."/>
            <person name="Grimwood J."/>
            <person name="Schmutz J."/>
            <person name="Soltis P."/>
            <person name="Soltis D."/>
            <person name="Chen Z.-H."/>
        </authorList>
    </citation>
    <scope>NUCLEOTIDE SEQUENCE</scope>
    <source>
        <strain evidence="2">Whitten #5841</strain>
        <tissue evidence="2">Leaf</tissue>
    </source>
</reference>
<dbReference type="EMBL" id="CM035422">
    <property type="protein sequence ID" value="KAH7373016.1"/>
    <property type="molecule type" value="Genomic_DNA"/>
</dbReference>
<feature type="compositionally biased region" description="Basic residues" evidence="1">
    <location>
        <begin position="414"/>
        <end position="433"/>
    </location>
</feature>
<name>A0A8T2STA7_CERRI</name>
<dbReference type="OrthoDB" id="1927237at2759"/>
<evidence type="ECO:0000256" key="1">
    <source>
        <dbReference type="SAM" id="MobiDB-lite"/>
    </source>
</evidence>
<dbReference type="EMBL" id="CM035422">
    <property type="protein sequence ID" value="KAH7373018.1"/>
    <property type="molecule type" value="Genomic_DNA"/>
</dbReference>
<protein>
    <submittedName>
        <fullName evidence="2">Uncharacterized protein</fullName>
    </submittedName>
</protein>
<comment type="caution">
    <text evidence="2">The sequence shown here is derived from an EMBL/GenBank/DDBJ whole genome shotgun (WGS) entry which is preliminary data.</text>
</comment>
<feature type="region of interest" description="Disordered" evidence="1">
    <location>
        <begin position="414"/>
        <end position="442"/>
    </location>
</feature>